<gene>
    <name evidence="2" type="ordered locus">Phep_2391</name>
</gene>
<dbReference type="STRING" id="485917.Phep_2391"/>
<proteinExistence type="predicted"/>
<evidence type="ECO:0000313" key="2">
    <source>
        <dbReference type="EMBL" id="ACU04595.1"/>
    </source>
</evidence>
<evidence type="ECO:0000313" key="3">
    <source>
        <dbReference type="Proteomes" id="UP000000852"/>
    </source>
</evidence>
<dbReference type="KEGG" id="phe:Phep_2391"/>
<dbReference type="Pfam" id="PF19694">
    <property type="entry name" value="DUF6194"/>
    <property type="match status" value="1"/>
</dbReference>
<organism evidence="2 3">
    <name type="scientific">Pedobacter heparinus (strain ATCC 13125 / DSM 2366 / CIP 104194 / JCM 7457 / NBRC 12017 / NCIMB 9290 / NRRL B-14731 / HIM 762-3)</name>
    <dbReference type="NCBI Taxonomy" id="485917"/>
    <lineage>
        <taxon>Bacteria</taxon>
        <taxon>Pseudomonadati</taxon>
        <taxon>Bacteroidota</taxon>
        <taxon>Sphingobacteriia</taxon>
        <taxon>Sphingobacteriales</taxon>
        <taxon>Sphingobacteriaceae</taxon>
        <taxon>Pedobacter</taxon>
    </lineage>
</organism>
<reference evidence="2 3" key="1">
    <citation type="journal article" date="2009" name="Stand. Genomic Sci.">
        <title>Complete genome sequence of Pedobacter heparinus type strain (HIM 762-3).</title>
        <authorList>
            <person name="Han C."/>
            <person name="Spring S."/>
            <person name="Lapidus A."/>
            <person name="Del Rio T.G."/>
            <person name="Tice H."/>
            <person name="Copeland A."/>
            <person name="Cheng J.F."/>
            <person name="Lucas S."/>
            <person name="Chen F."/>
            <person name="Nolan M."/>
            <person name="Bruce D."/>
            <person name="Goodwin L."/>
            <person name="Pitluck S."/>
            <person name="Ivanova N."/>
            <person name="Mavromatis K."/>
            <person name="Mikhailova N."/>
            <person name="Pati A."/>
            <person name="Chen A."/>
            <person name="Palaniappan K."/>
            <person name="Land M."/>
            <person name="Hauser L."/>
            <person name="Chang Y.J."/>
            <person name="Jeffries C.C."/>
            <person name="Saunders E."/>
            <person name="Chertkov O."/>
            <person name="Brettin T."/>
            <person name="Goker M."/>
            <person name="Rohde M."/>
            <person name="Bristow J."/>
            <person name="Eisen J.A."/>
            <person name="Markowitz V."/>
            <person name="Hugenholtz P."/>
            <person name="Kyrpides N.C."/>
            <person name="Klenk H.P."/>
            <person name="Detter J.C."/>
        </authorList>
    </citation>
    <scope>NUCLEOTIDE SEQUENCE [LARGE SCALE GENOMIC DNA]</scope>
    <source>
        <strain evidence="3">ATCC 13125 / DSM 2366 / CIP 104194 / JCM 7457 / NBRC 12017 / NCIMB 9290 / NRRL B-14731 / HIM 762-3</strain>
    </source>
</reference>
<dbReference type="InterPro" id="IPR045676">
    <property type="entry name" value="DUF6194"/>
</dbReference>
<sequence length="143" mass="16463">MSIEEITAYISSSFEDVNVTEANNDLFFFYREEKMMPFATIVTSDNDFDNASQLNRKGFFRLNIGIDKTNFITEFNDIELKKGIGAYLNSGLDFSVENVLMPHPVYCAMYWVCIVNPHKENMLKLKPHLDVAYSIAVKRQNKA</sequence>
<dbReference type="HOGENOM" id="CLU_141054_0_0_10"/>
<evidence type="ECO:0000259" key="1">
    <source>
        <dbReference type="Pfam" id="PF19694"/>
    </source>
</evidence>
<dbReference type="Proteomes" id="UP000000852">
    <property type="component" value="Chromosome"/>
</dbReference>
<keyword evidence="3" id="KW-1185">Reference proteome</keyword>
<feature type="domain" description="DUF6194" evidence="1">
    <location>
        <begin position="1"/>
        <end position="142"/>
    </location>
</feature>
<protein>
    <recommendedName>
        <fullName evidence="1">DUF6194 domain-containing protein</fullName>
    </recommendedName>
</protein>
<dbReference type="AlphaFoldDB" id="C6XYW3"/>
<name>C6XYW3_PEDHD</name>
<dbReference type="EMBL" id="CP001681">
    <property type="protein sequence ID" value="ACU04595.1"/>
    <property type="molecule type" value="Genomic_DNA"/>
</dbReference>
<dbReference type="OrthoDB" id="9783727at2"/>
<dbReference type="eggNOG" id="COG2312">
    <property type="taxonomic scope" value="Bacteria"/>
</dbReference>
<dbReference type="RefSeq" id="WP_015808207.1">
    <property type="nucleotide sequence ID" value="NC_013061.1"/>
</dbReference>
<accession>C6XYW3</accession>